<organism evidence="3 4">
    <name type="scientific">Flavobacterium phragmitis</name>
    <dbReference type="NCBI Taxonomy" id="739143"/>
    <lineage>
        <taxon>Bacteria</taxon>
        <taxon>Pseudomonadati</taxon>
        <taxon>Bacteroidota</taxon>
        <taxon>Flavobacteriia</taxon>
        <taxon>Flavobacteriales</taxon>
        <taxon>Flavobacteriaceae</taxon>
        <taxon>Flavobacterium</taxon>
    </lineage>
</organism>
<dbReference type="EMBL" id="FOMH01000020">
    <property type="protein sequence ID" value="SFE09274.1"/>
    <property type="molecule type" value="Genomic_DNA"/>
</dbReference>
<keyword evidence="4" id="KW-1185">Reference proteome</keyword>
<dbReference type="Proteomes" id="UP000199672">
    <property type="component" value="Unassembled WGS sequence"/>
</dbReference>
<evidence type="ECO:0000256" key="1">
    <source>
        <dbReference type="SAM" id="SignalP"/>
    </source>
</evidence>
<keyword evidence="1" id="KW-0732">Signal</keyword>
<evidence type="ECO:0000313" key="3">
    <source>
        <dbReference type="EMBL" id="SFE09274.1"/>
    </source>
</evidence>
<evidence type="ECO:0000259" key="2">
    <source>
        <dbReference type="Pfam" id="PF19783"/>
    </source>
</evidence>
<dbReference type="STRING" id="739143.SAMN05216297_12053"/>
<feature type="signal peptide" evidence="1">
    <location>
        <begin position="1"/>
        <end position="20"/>
    </location>
</feature>
<dbReference type="InterPro" id="IPR046235">
    <property type="entry name" value="DUF6268"/>
</dbReference>
<evidence type="ECO:0000313" key="4">
    <source>
        <dbReference type="Proteomes" id="UP000199672"/>
    </source>
</evidence>
<dbReference type="Pfam" id="PF19783">
    <property type="entry name" value="DUF6268"/>
    <property type="match status" value="1"/>
</dbReference>
<proteinExistence type="predicted"/>
<gene>
    <name evidence="3" type="ORF">SAMN05216297_12053</name>
</gene>
<accession>A0A1I1XPP6</accession>
<feature type="chain" id="PRO_5011612203" description="DUF6268 domain-containing protein" evidence="1">
    <location>
        <begin position="21"/>
        <end position="293"/>
    </location>
</feature>
<dbReference type="OrthoDB" id="1488805at2"/>
<dbReference type="RefSeq" id="WP_091499216.1">
    <property type="nucleotide sequence ID" value="NZ_FOMH01000020.1"/>
</dbReference>
<name>A0A1I1XPP6_9FLAO</name>
<sequence length="293" mass="33237">MNKHKLLLLATLLFANILFAQDRDLLNVSYAVSTLKYNDTAANANSFDLKLKLPVLQKKENTIVGIVGYKNLSLQNFPAEYTGNLHGITLQGAWIYKLSDRKGLTFFAQAGLFTDLRDVSGKDFRYTAGLRYRVKHSEKLITGWGLAYSRQFFGNQIIPFIDVDYRPNDKWSLTGQFPIKPKVLYHFNDKWSAGMELSADASSYRLSAAESNNEFIQVNQWTGLAKLEYQFAKGWQLNIGAGRNFRQSYKLYDDAATTPWTVITIPLGKKPDPIHEIDSRGLTIQAGISFRPF</sequence>
<dbReference type="AlphaFoldDB" id="A0A1I1XPP6"/>
<protein>
    <recommendedName>
        <fullName evidence="2">DUF6268 domain-containing protein</fullName>
    </recommendedName>
</protein>
<feature type="domain" description="DUF6268" evidence="2">
    <location>
        <begin position="46"/>
        <end position="253"/>
    </location>
</feature>
<reference evidence="4" key="1">
    <citation type="submission" date="2016-10" db="EMBL/GenBank/DDBJ databases">
        <authorList>
            <person name="Varghese N."/>
            <person name="Submissions S."/>
        </authorList>
    </citation>
    <scope>NUCLEOTIDE SEQUENCE [LARGE SCALE GENOMIC DNA]</scope>
    <source>
        <strain evidence="4">CGMCC 1.10370</strain>
    </source>
</reference>